<proteinExistence type="predicted"/>
<keyword evidence="1" id="KW-1133">Transmembrane helix</keyword>
<dbReference type="Gene3D" id="3.55.50.30">
    <property type="match status" value="1"/>
</dbReference>
<comment type="caution">
    <text evidence="4">The sequence shown here is derived from an EMBL/GenBank/DDBJ whole genome shotgun (WGS) entry which is preliminary data.</text>
</comment>
<accession>A0ABW8Z2F8</accession>
<gene>
    <name evidence="4" type="ORF">ABS766_15100</name>
</gene>
<protein>
    <submittedName>
        <fullName evidence="4">FecR domain-containing protein</fullName>
    </submittedName>
</protein>
<dbReference type="InterPro" id="IPR012373">
    <property type="entry name" value="Ferrdict_sens_TM"/>
</dbReference>
<organism evidence="4 5">
    <name type="scientific">Flavobacterium rhizosphaerae</name>
    <dbReference type="NCBI Taxonomy" id="3163298"/>
    <lineage>
        <taxon>Bacteria</taxon>
        <taxon>Pseudomonadati</taxon>
        <taxon>Bacteroidota</taxon>
        <taxon>Flavobacteriia</taxon>
        <taxon>Flavobacteriales</taxon>
        <taxon>Flavobacteriaceae</taxon>
        <taxon>Flavobacterium</taxon>
    </lineage>
</organism>
<evidence type="ECO:0000313" key="5">
    <source>
        <dbReference type="Proteomes" id="UP001629156"/>
    </source>
</evidence>
<dbReference type="Pfam" id="PF16344">
    <property type="entry name" value="FecR_C"/>
    <property type="match status" value="1"/>
</dbReference>
<keyword evidence="5" id="KW-1185">Reference proteome</keyword>
<evidence type="ECO:0000313" key="4">
    <source>
        <dbReference type="EMBL" id="MFL9845745.1"/>
    </source>
</evidence>
<keyword evidence="1" id="KW-0812">Transmembrane</keyword>
<feature type="domain" description="FecR protein" evidence="2">
    <location>
        <begin position="99"/>
        <end position="192"/>
    </location>
</feature>
<dbReference type="Pfam" id="PF04773">
    <property type="entry name" value="FecR"/>
    <property type="match status" value="1"/>
</dbReference>
<keyword evidence="1" id="KW-0472">Membrane</keyword>
<dbReference type="RefSeq" id="WP_408086027.1">
    <property type="nucleotide sequence ID" value="NZ_JBELPZ010000021.1"/>
</dbReference>
<dbReference type="Gene3D" id="2.60.120.1440">
    <property type="match status" value="1"/>
</dbReference>
<dbReference type="Proteomes" id="UP001629156">
    <property type="component" value="Unassembled WGS sequence"/>
</dbReference>
<sequence>MKGQYNKIFKNYSRKKASAKEERTVNIFFDKMQQVTGFQPDLVPDNAGAIIYSKIETALKPKTKKRSYMVAASVAALLLLGGLLFTFLPPTSSVHTITVTARLGEQQKVLLPDASVVYLNAGSSITYPEKFGELSRNVTLEGEAYFEVEHDKKHPFIISSDNFKTQVLGTKFTVSNYEGAIPSVTVVSGKVKVTDVYSLNSEIVTRNQRVIYNKQTALLVKTQNITAPNYIAWMEGRVYFEHASISEVLQTLHLRYNVDFTIDSPIYNCNTISGNFSGKDIKNVLESIKFINDMDFKIKDNNTITITLKPCK</sequence>
<dbReference type="PANTHER" id="PTHR30273:SF2">
    <property type="entry name" value="PROTEIN FECR"/>
    <property type="match status" value="1"/>
</dbReference>
<dbReference type="EMBL" id="JBELPZ010000021">
    <property type="protein sequence ID" value="MFL9845745.1"/>
    <property type="molecule type" value="Genomic_DNA"/>
</dbReference>
<evidence type="ECO:0000259" key="2">
    <source>
        <dbReference type="Pfam" id="PF04773"/>
    </source>
</evidence>
<dbReference type="InterPro" id="IPR032508">
    <property type="entry name" value="FecR_C"/>
</dbReference>
<name>A0ABW8Z2F8_9FLAO</name>
<feature type="domain" description="Protein FecR C-terminal" evidence="3">
    <location>
        <begin position="238"/>
        <end position="305"/>
    </location>
</feature>
<reference evidence="4 5" key="1">
    <citation type="submission" date="2024-06" db="EMBL/GenBank/DDBJ databases">
        <authorList>
            <person name="Kaempfer P."/>
            <person name="Viver T."/>
        </authorList>
    </citation>
    <scope>NUCLEOTIDE SEQUENCE [LARGE SCALE GENOMIC DNA]</scope>
    <source>
        <strain evidence="4 5">ST-119</strain>
    </source>
</reference>
<dbReference type="InterPro" id="IPR006860">
    <property type="entry name" value="FecR"/>
</dbReference>
<dbReference type="PIRSF" id="PIRSF018266">
    <property type="entry name" value="FecR"/>
    <property type="match status" value="1"/>
</dbReference>
<evidence type="ECO:0000259" key="3">
    <source>
        <dbReference type="Pfam" id="PF16344"/>
    </source>
</evidence>
<evidence type="ECO:0000256" key="1">
    <source>
        <dbReference type="SAM" id="Phobius"/>
    </source>
</evidence>
<dbReference type="PANTHER" id="PTHR30273">
    <property type="entry name" value="PERIPLASMIC SIGNAL SENSOR AND SIGMA FACTOR ACTIVATOR FECR-RELATED"/>
    <property type="match status" value="1"/>
</dbReference>
<feature type="transmembrane region" description="Helical" evidence="1">
    <location>
        <begin position="68"/>
        <end position="88"/>
    </location>
</feature>